<evidence type="ECO:0000313" key="2">
    <source>
        <dbReference type="Proteomes" id="UP000011740"/>
    </source>
</evidence>
<dbReference type="AlphaFoldDB" id="M3B7T2"/>
<reference evidence="1 2" key="1">
    <citation type="journal article" date="2013" name="Genome Announc.">
        <title>Whole-Genome Shotgun Assembly and Analysis of the Genome of Streptomyces mobaraensis DSM 40847, a Strain for Industrial Production of Microbial Transglutaminase.</title>
        <authorList>
            <person name="Yang H."/>
            <person name="He T."/>
            <person name="Wu W."/>
            <person name="Zhu W."/>
            <person name="Lu B."/>
            <person name="Sun W."/>
        </authorList>
    </citation>
    <scope>NUCLEOTIDE SEQUENCE [LARGE SCALE GENOMIC DNA]</scope>
    <source>
        <strain evidence="1 2">DSM 40847</strain>
    </source>
</reference>
<dbReference type="Proteomes" id="UP000011740">
    <property type="component" value="Unassembled WGS sequence"/>
</dbReference>
<dbReference type="RefSeq" id="WP_004939456.1">
    <property type="nucleotide sequence ID" value="NZ_AORZ01000005.1"/>
</dbReference>
<dbReference type="PATRIC" id="fig|1223523.3.peg.722"/>
<dbReference type="EMBL" id="AORZ01000005">
    <property type="protein sequence ID" value="EMF02063.1"/>
    <property type="molecule type" value="Genomic_DNA"/>
</dbReference>
<comment type="caution">
    <text evidence="1">The sequence shown here is derived from an EMBL/GenBank/DDBJ whole genome shotgun (WGS) entry which is preliminary data.</text>
</comment>
<name>M3B7T2_STRM1</name>
<organism evidence="1 2">
    <name type="scientific">Streptomyces mobaraensis (strain ATCC 29032 / DSM 40847 / JCM 4168 / NBRC 13819 / NCIMB 11159 / IPCR 16-22)</name>
    <dbReference type="NCBI Taxonomy" id="1223523"/>
    <lineage>
        <taxon>Bacteria</taxon>
        <taxon>Bacillati</taxon>
        <taxon>Actinomycetota</taxon>
        <taxon>Actinomycetes</taxon>
        <taxon>Kitasatosporales</taxon>
        <taxon>Streptomycetaceae</taxon>
        <taxon>Streptomyces</taxon>
    </lineage>
</organism>
<protein>
    <submittedName>
        <fullName evidence="1">Uncharacterized protein</fullName>
    </submittedName>
</protein>
<proteinExistence type="predicted"/>
<accession>M3B7T2</accession>
<gene>
    <name evidence="1" type="ORF">H340_03539</name>
</gene>
<evidence type="ECO:0000313" key="1">
    <source>
        <dbReference type="EMBL" id="EMF02063.1"/>
    </source>
</evidence>
<sequence length="164" mass="18241">MDETTYLTDELRPVAEWVGEDVSDLVKKYEAAVAEHPEPRFVEVARAEPDTRVAADFHKEYNLTIVPRVLVLKVSVDAQTGADWHAKVEVTPTVFGYKLKSSGFELSRLNSSITIHPAISVAGADLTLGFYGPKLCFGVSGDVWYWALKKHKKPIDASNLFCLM</sequence>
<dbReference type="eggNOG" id="ENOG503223S">
    <property type="taxonomic scope" value="Bacteria"/>
</dbReference>